<evidence type="ECO:0000313" key="5">
    <source>
        <dbReference type="EMBL" id="QDV23697.1"/>
    </source>
</evidence>
<keyword evidence="2" id="KW-0472">Membrane</keyword>
<dbReference type="InterPro" id="IPR043717">
    <property type="entry name" value="DUF5658"/>
</dbReference>
<evidence type="ECO:0000256" key="3">
    <source>
        <dbReference type="SAM" id="SignalP"/>
    </source>
</evidence>
<feature type="transmembrane region" description="Helical" evidence="2">
    <location>
        <begin position="277"/>
        <end position="297"/>
    </location>
</feature>
<reference evidence="5 6" key="1">
    <citation type="submission" date="2019-02" db="EMBL/GenBank/DDBJ databases">
        <title>Deep-cultivation of Planctomycetes and their phenomic and genomic characterization uncovers novel biology.</title>
        <authorList>
            <person name="Wiegand S."/>
            <person name="Jogler M."/>
            <person name="Boedeker C."/>
            <person name="Pinto D."/>
            <person name="Vollmers J."/>
            <person name="Rivas-Marin E."/>
            <person name="Kohn T."/>
            <person name="Peeters S.H."/>
            <person name="Heuer A."/>
            <person name="Rast P."/>
            <person name="Oberbeckmann S."/>
            <person name="Bunk B."/>
            <person name="Jeske O."/>
            <person name="Meyerdierks A."/>
            <person name="Storesund J.E."/>
            <person name="Kallscheuer N."/>
            <person name="Luecker S."/>
            <person name="Lage O.M."/>
            <person name="Pohl T."/>
            <person name="Merkel B.J."/>
            <person name="Hornburger P."/>
            <person name="Mueller R.-W."/>
            <person name="Bruemmer F."/>
            <person name="Labrenz M."/>
            <person name="Spormann A.M."/>
            <person name="Op den Camp H."/>
            <person name="Overmann J."/>
            <person name="Amann R."/>
            <person name="Jetten M.S.M."/>
            <person name="Mascher T."/>
            <person name="Medema M.H."/>
            <person name="Devos D.P."/>
            <person name="Kaster A.-K."/>
            <person name="Ovreas L."/>
            <person name="Rohde M."/>
            <person name="Galperin M.Y."/>
            <person name="Jogler C."/>
        </authorList>
    </citation>
    <scope>NUCLEOTIDE SEQUENCE [LARGE SCALE GENOMIC DNA]</scope>
    <source>
        <strain evidence="5 6">Q31a</strain>
    </source>
</reference>
<dbReference type="Proteomes" id="UP000318017">
    <property type="component" value="Chromosome"/>
</dbReference>
<accession>A0A518G521</accession>
<keyword evidence="2" id="KW-0812">Transmembrane</keyword>
<dbReference type="RefSeq" id="WP_145076799.1">
    <property type="nucleotide sequence ID" value="NZ_CP036298.1"/>
</dbReference>
<evidence type="ECO:0000313" key="6">
    <source>
        <dbReference type="Proteomes" id="UP000318017"/>
    </source>
</evidence>
<proteinExistence type="predicted"/>
<feature type="chain" id="PRO_5021742225" description="DUF5658 domain-containing protein" evidence="3">
    <location>
        <begin position="25"/>
        <end position="369"/>
    </location>
</feature>
<feature type="transmembrane region" description="Helical" evidence="2">
    <location>
        <begin position="317"/>
        <end position="336"/>
    </location>
</feature>
<feature type="transmembrane region" description="Helical" evidence="2">
    <location>
        <begin position="240"/>
        <end position="257"/>
    </location>
</feature>
<feature type="signal peptide" evidence="3">
    <location>
        <begin position="1"/>
        <end position="24"/>
    </location>
</feature>
<keyword evidence="3" id="KW-0732">Signal</keyword>
<feature type="domain" description="DUF5658" evidence="4">
    <location>
        <begin position="281"/>
        <end position="358"/>
    </location>
</feature>
<feature type="transmembrane region" description="Helical" evidence="2">
    <location>
        <begin position="343"/>
        <end position="363"/>
    </location>
</feature>
<organism evidence="5 6">
    <name type="scientific">Aureliella helgolandensis</name>
    <dbReference type="NCBI Taxonomy" id="2527968"/>
    <lineage>
        <taxon>Bacteria</taxon>
        <taxon>Pseudomonadati</taxon>
        <taxon>Planctomycetota</taxon>
        <taxon>Planctomycetia</taxon>
        <taxon>Pirellulales</taxon>
        <taxon>Pirellulaceae</taxon>
        <taxon>Aureliella</taxon>
    </lineage>
</organism>
<dbReference type="OrthoDB" id="278234at2"/>
<feature type="region of interest" description="Disordered" evidence="1">
    <location>
        <begin position="92"/>
        <end position="115"/>
    </location>
</feature>
<evidence type="ECO:0000256" key="1">
    <source>
        <dbReference type="SAM" id="MobiDB-lite"/>
    </source>
</evidence>
<evidence type="ECO:0000259" key="4">
    <source>
        <dbReference type="Pfam" id="PF18902"/>
    </source>
</evidence>
<protein>
    <recommendedName>
        <fullName evidence="4">DUF5658 domain-containing protein</fullName>
    </recommendedName>
</protein>
<gene>
    <name evidence="5" type="ORF">Q31a_20020</name>
</gene>
<dbReference type="Pfam" id="PF18902">
    <property type="entry name" value="DUF5658"/>
    <property type="match status" value="1"/>
</dbReference>
<dbReference type="AlphaFoldDB" id="A0A518G521"/>
<dbReference type="KEGG" id="ahel:Q31a_20020"/>
<keyword evidence="2" id="KW-1133">Transmembrane helix</keyword>
<name>A0A518G521_9BACT</name>
<keyword evidence="6" id="KW-1185">Reference proteome</keyword>
<evidence type="ECO:0000256" key="2">
    <source>
        <dbReference type="SAM" id="Phobius"/>
    </source>
</evidence>
<sequence precursor="true">MRRLPITALAAFVLVSLGTTAFSAADVVDQNVLYVNNISSGLVFLDGQHISAPYRIVATEQQITVNDRVFFAIQDRELAQRADSIHLISSSSGHSVDNAPPLRGDGNRFGRSRPQNSRRFEGVWGRQRESCDNLAKVLASNLEQNAIVVCFDQESQYLSSMGDRHDFYSAFSDSPPSDEVLHDFLELAPSERRSQWSQLLNSFTPDAETRQWMNVVINSFDSVEEANLDHNSAVSRLRHASYPLTILGMLLGVVALGHTLRWPAVVDRDAAENAMKIAIALMLGMSCLDLVWTILAAQAGEMTELNPFAAYFIHSPWALAGFKAVATLGACGILYAMRRNEKIQLATWWMCLVCVLLTFRWVVVDSLIS</sequence>
<dbReference type="EMBL" id="CP036298">
    <property type="protein sequence ID" value="QDV23697.1"/>
    <property type="molecule type" value="Genomic_DNA"/>
</dbReference>